<evidence type="ECO:0000256" key="8">
    <source>
        <dbReference type="RuleBase" id="RU003943"/>
    </source>
</evidence>
<dbReference type="Pfam" id="PF00950">
    <property type="entry name" value="ABC-3"/>
    <property type="match status" value="1"/>
</dbReference>
<dbReference type="RefSeq" id="WP_207940427.1">
    <property type="nucleotide sequence ID" value="NZ_CP147251.1"/>
</dbReference>
<evidence type="ECO:0000256" key="7">
    <source>
        <dbReference type="ARBA" id="ARBA00023136"/>
    </source>
</evidence>
<feature type="transmembrane region" description="Helical" evidence="9">
    <location>
        <begin position="261"/>
        <end position="283"/>
    </location>
</feature>
<evidence type="ECO:0000313" key="10">
    <source>
        <dbReference type="EMBL" id="WYJ77446.1"/>
    </source>
</evidence>
<dbReference type="Gene3D" id="1.10.3470.10">
    <property type="entry name" value="ABC transporter involved in vitamin B12 uptake, BtuC"/>
    <property type="match status" value="1"/>
</dbReference>
<feature type="transmembrane region" description="Helical" evidence="9">
    <location>
        <begin position="96"/>
        <end position="115"/>
    </location>
</feature>
<comment type="similarity">
    <text evidence="2 8">Belongs to the ABC-3 integral membrane protein family.</text>
</comment>
<dbReference type="InterPro" id="IPR001626">
    <property type="entry name" value="ABC_TroCD"/>
</dbReference>
<keyword evidence="4" id="KW-1003">Cell membrane</keyword>
<organism evidence="10 11">
    <name type="scientific">Candidatus Enterococcus lowellii</name>
    <dbReference type="NCBI Taxonomy" id="2230877"/>
    <lineage>
        <taxon>Bacteria</taxon>
        <taxon>Bacillati</taxon>
        <taxon>Bacillota</taxon>
        <taxon>Bacilli</taxon>
        <taxon>Lactobacillales</taxon>
        <taxon>Enterococcaceae</taxon>
        <taxon>Enterococcus</taxon>
    </lineage>
</organism>
<dbReference type="PANTHER" id="PTHR30477">
    <property type="entry name" value="ABC-TRANSPORTER METAL-BINDING PROTEIN"/>
    <property type="match status" value="1"/>
</dbReference>
<dbReference type="SUPFAM" id="SSF81345">
    <property type="entry name" value="ABC transporter involved in vitamin B12 uptake, BtuC"/>
    <property type="match status" value="1"/>
</dbReference>
<feature type="transmembrane region" description="Helical" evidence="9">
    <location>
        <begin position="229"/>
        <end position="249"/>
    </location>
</feature>
<accession>A0ABZ2SNT1</accession>
<proteinExistence type="inferred from homology"/>
<keyword evidence="11" id="KW-1185">Reference proteome</keyword>
<feature type="transmembrane region" description="Helical" evidence="9">
    <location>
        <begin position="145"/>
        <end position="163"/>
    </location>
</feature>
<comment type="subcellular location">
    <subcellularLocation>
        <location evidence="1 8">Cell membrane</location>
        <topology evidence="1 8">Multi-pass membrane protein</topology>
    </subcellularLocation>
</comment>
<keyword evidence="5 8" id="KW-0812">Transmembrane</keyword>
<evidence type="ECO:0000256" key="3">
    <source>
        <dbReference type="ARBA" id="ARBA00022448"/>
    </source>
</evidence>
<dbReference type="PANTHER" id="PTHR30477:SF3">
    <property type="entry name" value="METAL TRANSPORT SYSTEM MEMBRANE PROTEIN CT_069-RELATED"/>
    <property type="match status" value="1"/>
</dbReference>
<reference evidence="10 11" key="1">
    <citation type="submission" date="2024-03" db="EMBL/GenBank/DDBJ databases">
        <title>The Genome Sequence of Enterococcus sp. DIV2402.</title>
        <authorList>
            <consortium name="The Broad Institute Genomics Platform"/>
            <consortium name="The Broad Institute Microbial Omics Core"/>
            <consortium name="The Broad Institute Genomic Center for Infectious Diseases"/>
            <person name="Earl A."/>
            <person name="Manson A."/>
            <person name="Gilmore M."/>
            <person name="Schwartman J."/>
            <person name="Shea T."/>
            <person name="Abouelleil A."/>
            <person name="Cao P."/>
            <person name="Chapman S."/>
            <person name="Cusick C."/>
            <person name="Young S."/>
            <person name="Neafsey D."/>
            <person name="Nusbaum C."/>
            <person name="Birren B."/>
        </authorList>
    </citation>
    <scope>NUCLEOTIDE SEQUENCE [LARGE SCALE GENOMIC DNA]</scope>
    <source>
        <strain evidence="10 11">DIV2402</strain>
    </source>
</reference>
<evidence type="ECO:0000313" key="11">
    <source>
        <dbReference type="Proteomes" id="UP000664701"/>
    </source>
</evidence>
<dbReference type="EMBL" id="CP147251">
    <property type="protein sequence ID" value="WYJ77446.1"/>
    <property type="molecule type" value="Genomic_DNA"/>
</dbReference>
<evidence type="ECO:0000256" key="5">
    <source>
        <dbReference type="ARBA" id="ARBA00022692"/>
    </source>
</evidence>
<name>A0ABZ2SNT1_9ENTE</name>
<dbReference type="Proteomes" id="UP000664701">
    <property type="component" value="Chromosome"/>
</dbReference>
<evidence type="ECO:0000256" key="1">
    <source>
        <dbReference type="ARBA" id="ARBA00004651"/>
    </source>
</evidence>
<evidence type="ECO:0000256" key="4">
    <source>
        <dbReference type="ARBA" id="ARBA00022475"/>
    </source>
</evidence>
<feature type="transmembrane region" description="Helical" evidence="9">
    <location>
        <begin position="6"/>
        <end position="27"/>
    </location>
</feature>
<feature type="transmembrane region" description="Helical" evidence="9">
    <location>
        <begin position="65"/>
        <end position="84"/>
    </location>
</feature>
<feature type="transmembrane region" description="Helical" evidence="9">
    <location>
        <begin position="39"/>
        <end position="59"/>
    </location>
</feature>
<keyword evidence="7 9" id="KW-0472">Membrane</keyword>
<dbReference type="InterPro" id="IPR037294">
    <property type="entry name" value="ABC_BtuC-like"/>
</dbReference>
<evidence type="ECO:0000256" key="2">
    <source>
        <dbReference type="ARBA" id="ARBA00008034"/>
    </source>
</evidence>
<sequence>MDINILTNYSFLVVAAGTVILAIASGMVGTISVLKGQSLIGDAIGHSSFAGIVISFMLFQQRNPIILALGALFSGIIAFFSIQLIGKNSKIEMDSILALVLSSFFGLGMVLKSYIQGNPQYSNASQAGLQNYIFGQAAYLMRNDVYLIILAAIISISLLLLFYKEIKIFVFDEQFARSVGIKASFLNWLILIMSMVLISVGLKAVGAILISSMLIAPAITGLQWSNRFPIVLLIAGIVGGGSAFVGTYISSTVKNMPTGPMIILMMSIVAIFSILFSPKGFIAGSLRKRKGVK</sequence>
<evidence type="ECO:0000256" key="6">
    <source>
        <dbReference type="ARBA" id="ARBA00022989"/>
    </source>
</evidence>
<dbReference type="CDD" id="cd06550">
    <property type="entry name" value="TM_ABC_iron-siderophores_like"/>
    <property type="match status" value="1"/>
</dbReference>
<keyword evidence="6 9" id="KW-1133">Transmembrane helix</keyword>
<evidence type="ECO:0000256" key="9">
    <source>
        <dbReference type="SAM" id="Phobius"/>
    </source>
</evidence>
<gene>
    <name evidence="10" type="ORF">DOK78_002084</name>
</gene>
<keyword evidence="3 8" id="KW-0813">Transport</keyword>
<protein>
    <submittedName>
        <fullName evidence="10">Manganese/zinc/iron transport system permease</fullName>
    </submittedName>
</protein>